<evidence type="ECO:0000313" key="3">
    <source>
        <dbReference type="Proteomes" id="UP000800040"/>
    </source>
</evidence>
<protein>
    <submittedName>
        <fullName evidence="2">Uncharacterized protein</fullName>
    </submittedName>
</protein>
<sequence length="294" mass="32346">MKLLSLPRASSLYFLSNSKTSGPLARRKIERSHATLPKVFDHQFSGVQLMLPRSTQAGRTEHAVLRLRSRVFHPRCEYHTHVQPYVFGRRIQHRDLITAGILVFDRNITLQKPDTIVFFLVTRLRLRAPILLLPIRLAQRKHVIVQAVRVLNPEFVEPIGESRRNETETGHGCEIDLVQLVLPVRLRRVHGDVDFVATAKGACAKISRTLAAEQSAAEAVQPATAAPVAAPPPTRQFAPARGRRRADAGIASRSGMRGRSAHSGARRTAAAVDPLGAVPAHPAATVSLVAMFHS</sequence>
<reference evidence="2" key="1">
    <citation type="submission" date="2020-01" db="EMBL/GenBank/DDBJ databases">
        <authorList>
            <consortium name="DOE Joint Genome Institute"/>
            <person name="Haridas S."/>
            <person name="Albert R."/>
            <person name="Binder M."/>
            <person name="Bloem J."/>
            <person name="Labutti K."/>
            <person name="Salamov A."/>
            <person name="Andreopoulos B."/>
            <person name="Baker S.E."/>
            <person name="Barry K."/>
            <person name="Bills G."/>
            <person name="Bluhm B.H."/>
            <person name="Cannon C."/>
            <person name="Castanera R."/>
            <person name="Culley D.E."/>
            <person name="Daum C."/>
            <person name="Ezra D."/>
            <person name="Gonzalez J.B."/>
            <person name="Henrissat B."/>
            <person name="Kuo A."/>
            <person name="Liang C."/>
            <person name="Lipzen A."/>
            <person name="Lutzoni F."/>
            <person name="Magnuson J."/>
            <person name="Mondo S."/>
            <person name="Nolan M."/>
            <person name="Ohm R."/>
            <person name="Pangilinan J."/>
            <person name="Park H.-J."/>
            <person name="Ramirez L."/>
            <person name="Alfaro M."/>
            <person name="Sun H."/>
            <person name="Tritt A."/>
            <person name="Yoshinaga Y."/>
            <person name="Zwiers L.-H."/>
            <person name="Turgeon B.G."/>
            <person name="Goodwin S.B."/>
            <person name="Spatafora J.W."/>
            <person name="Crous P.W."/>
            <person name="Grigoriev I.V."/>
        </authorList>
    </citation>
    <scope>NUCLEOTIDE SEQUENCE</scope>
    <source>
        <strain evidence="2">P77</strain>
    </source>
</reference>
<dbReference type="AlphaFoldDB" id="A0A6A5K425"/>
<organism evidence="2 3">
    <name type="scientific">Decorospora gaudefroyi</name>
    <dbReference type="NCBI Taxonomy" id="184978"/>
    <lineage>
        <taxon>Eukaryota</taxon>
        <taxon>Fungi</taxon>
        <taxon>Dikarya</taxon>
        <taxon>Ascomycota</taxon>
        <taxon>Pezizomycotina</taxon>
        <taxon>Dothideomycetes</taxon>
        <taxon>Pleosporomycetidae</taxon>
        <taxon>Pleosporales</taxon>
        <taxon>Pleosporineae</taxon>
        <taxon>Pleosporaceae</taxon>
        <taxon>Decorospora</taxon>
    </lineage>
</organism>
<feature type="region of interest" description="Disordered" evidence="1">
    <location>
        <begin position="223"/>
        <end position="268"/>
    </location>
</feature>
<accession>A0A6A5K425</accession>
<name>A0A6A5K425_9PLEO</name>
<evidence type="ECO:0000256" key="1">
    <source>
        <dbReference type="SAM" id="MobiDB-lite"/>
    </source>
</evidence>
<keyword evidence="3" id="KW-1185">Reference proteome</keyword>
<evidence type="ECO:0000313" key="2">
    <source>
        <dbReference type="EMBL" id="KAF1831789.1"/>
    </source>
</evidence>
<dbReference type="EMBL" id="ML975354">
    <property type="protein sequence ID" value="KAF1831789.1"/>
    <property type="molecule type" value="Genomic_DNA"/>
</dbReference>
<gene>
    <name evidence="2" type="ORF">BDW02DRAFT_581774</name>
</gene>
<dbReference type="Proteomes" id="UP000800040">
    <property type="component" value="Unassembled WGS sequence"/>
</dbReference>
<proteinExistence type="predicted"/>